<dbReference type="PANTHER" id="PTHR10996">
    <property type="entry name" value="2-HYDROXYACID DEHYDROGENASE-RELATED"/>
    <property type="match status" value="1"/>
</dbReference>
<dbReference type="GO" id="GO:0005829">
    <property type="term" value="C:cytosol"/>
    <property type="evidence" value="ECO:0007669"/>
    <property type="project" value="TreeGrafter"/>
</dbReference>
<dbReference type="PANTHER" id="PTHR10996:SF283">
    <property type="entry name" value="GLYOXYLATE_HYDROXYPYRUVATE REDUCTASE B"/>
    <property type="match status" value="1"/>
</dbReference>
<dbReference type="PROSITE" id="PS00065">
    <property type="entry name" value="D_2_HYDROXYACID_DH_1"/>
    <property type="match status" value="1"/>
</dbReference>
<dbReference type="GO" id="GO:0016618">
    <property type="term" value="F:hydroxypyruvate reductase [NAD(P)H] activity"/>
    <property type="evidence" value="ECO:0007669"/>
    <property type="project" value="TreeGrafter"/>
</dbReference>
<dbReference type="EMBL" id="QGTD01000015">
    <property type="protein sequence ID" value="PWU67385.1"/>
    <property type="molecule type" value="Genomic_DNA"/>
</dbReference>
<dbReference type="RefSeq" id="WP_109985175.1">
    <property type="nucleotide sequence ID" value="NZ_QGTD01000015.1"/>
</dbReference>
<sequence>MKPKIYVTRKLEACVKEKLEMYCEVSMWGREDLPVPKEVLMKEVSQVEGLYCLLTETIDKEIISLAPNLKVISNMAVGYNNIDLEEAKKHSIIVTNTPDILTETTADLTFALLMATARRIVEAVDYIKTNQWLTWSPMQLTGRDIYGATLGIIGMGRIGSALARRAKGFKMNVVYHNRNRRPRHEKELGVHYLEWEELLKTSDYICVLVPYSEETKNLIAEKEFSLMKDTCILINTSRGGIVKEDALYHALTNQQIWAAGLDVFEQEPIDSTNRFVSLPNVVTLPHIGSASVETRLKMEEVAAKNLLRVLQDKPPLYRVV</sequence>
<comment type="similarity">
    <text evidence="1 3">Belongs to the D-isomer specific 2-hydroxyacid dehydrogenase family.</text>
</comment>
<protein>
    <submittedName>
        <fullName evidence="6">D-glycerate dehydrogenase</fullName>
    </submittedName>
</protein>
<accession>A0A317KVC6</accession>
<dbReference type="Proteomes" id="UP000245624">
    <property type="component" value="Unassembled WGS sequence"/>
</dbReference>
<dbReference type="FunFam" id="3.40.50.720:FF:000462">
    <property type="entry name" value="Glyoxylate reductase (NADP+)"/>
    <property type="match status" value="1"/>
</dbReference>
<dbReference type="InterPro" id="IPR050223">
    <property type="entry name" value="D-isomer_2-hydroxyacid_DH"/>
</dbReference>
<evidence type="ECO:0000256" key="1">
    <source>
        <dbReference type="ARBA" id="ARBA00005854"/>
    </source>
</evidence>
<organism evidence="6 7">
    <name type="scientific">Gracilibacillus dipsosauri</name>
    <dbReference type="NCBI Taxonomy" id="178340"/>
    <lineage>
        <taxon>Bacteria</taxon>
        <taxon>Bacillati</taxon>
        <taxon>Bacillota</taxon>
        <taxon>Bacilli</taxon>
        <taxon>Bacillales</taxon>
        <taxon>Bacillaceae</taxon>
        <taxon>Gracilibacillus</taxon>
    </lineage>
</organism>
<dbReference type="InterPro" id="IPR006140">
    <property type="entry name" value="D-isomer_DH_NAD-bd"/>
</dbReference>
<dbReference type="CDD" id="cd05301">
    <property type="entry name" value="GDH"/>
    <property type="match status" value="1"/>
</dbReference>
<dbReference type="GO" id="GO:0030267">
    <property type="term" value="F:glyoxylate reductase (NADPH) activity"/>
    <property type="evidence" value="ECO:0007669"/>
    <property type="project" value="TreeGrafter"/>
</dbReference>
<dbReference type="Pfam" id="PF00389">
    <property type="entry name" value="2-Hacid_dh"/>
    <property type="match status" value="1"/>
</dbReference>
<dbReference type="GO" id="GO:0051287">
    <property type="term" value="F:NAD binding"/>
    <property type="evidence" value="ECO:0007669"/>
    <property type="project" value="InterPro"/>
</dbReference>
<dbReference type="InterPro" id="IPR029752">
    <property type="entry name" value="D-isomer_DH_CS1"/>
</dbReference>
<comment type="caution">
    <text evidence="6">The sequence shown here is derived from an EMBL/GenBank/DDBJ whole genome shotgun (WGS) entry which is preliminary data.</text>
</comment>
<keyword evidence="2 3" id="KW-0560">Oxidoreductase</keyword>
<dbReference type="InterPro" id="IPR006139">
    <property type="entry name" value="D-isomer_2_OHA_DH_cat_dom"/>
</dbReference>
<gene>
    <name evidence="6" type="ORF">DLJ74_15745</name>
</gene>
<evidence type="ECO:0000256" key="2">
    <source>
        <dbReference type="ARBA" id="ARBA00023002"/>
    </source>
</evidence>
<dbReference type="AlphaFoldDB" id="A0A317KVC6"/>
<evidence type="ECO:0000259" key="4">
    <source>
        <dbReference type="Pfam" id="PF00389"/>
    </source>
</evidence>
<dbReference type="OrthoDB" id="9805416at2"/>
<dbReference type="Pfam" id="PF02826">
    <property type="entry name" value="2-Hacid_dh_C"/>
    <property type="match status" value="1"/>
</dbReference>
<reference evidence="6 7" key="1">
    <citation type="submission" date="2018-05" db="EMBL/GenBank/DDBJ databases">
        <title>Genomic analysis of Gracilibacillus dipsosauri DD1 reveals novel features of a salt-tolerant amylase.</title>
        <authorList>
            <person name="Deutch C.E."/>
            <person name="Yang S."/>
        </authorList>
    </citation>
    <scope>NUCLEOTIDE SEQUENCE [LARGE SCALE GENOMIC DNA]</scope>
    <source>
        <strain evidence="6 7">DD1</strain>
    </source>
</reference>
<dbReference type="InterPro" id="IPR036291">
    <property type="entry name" value="NAD(P)-bd_dom_sf"/>
</dbReference>
<evidence type="ECO:0000313" key="7">
    <source>
        <dbReference type="Proteomes" id="UP000245624"/>
    </source>
</evidence>
<dbReference type="SUPFAM" id="SSF52283">
    <property type="entry name" value="Formate/glycerate dehydrogenase catalytic domain-like"/>
    <property type="match status" value="1"/>
</dbReference>
<evidence type="ECO:0000313" key="6">
    <source>
        <dbReference type="EMBL" id="PWU67385.1"/>
    </source>
</evidence>
<name>A0A317KVC6_9BACI</name>
<evidence type="ECO:0000256" key="3">
    <source>
        <dbReference type="RuleBase" id="RU003719"/>
    </source>
</evidence>
<evidence type="ECO:0000259" key="5">
    <source>
        <dbReference type="Pfam" id="PF02826"/>
    </source>
</evidence>
<keyword evidence="7" id="KW-1185">Reference proteome</keyword>
<feature type="domain" description="D-isomer specific 2-hydroxyacid dehydrogenase catalytic" evidence="4">
    <location>
        <begin position="7"/>
        <end position="319"/>
    </location>
</feature>
<dbReference type="Gene3D" id="3.40.50.720">
    <property type="entry name" value="NAD(P)-binding Rossmann-like Domain"/>
    <property type="match status" value="2"/>
</dbReference>
<dbReference type="SUPFAM" id="SSF51735">
    <property type="entry name" value="NAD(P)-binding Rossmann-fold domains"/>
    <property type="match status" value="1"/>
</dbReference>
<proteinExistence type="inferred from homology"/>
<feature type="domain" description="D-isomer specific 2-hydroxyacid dehydrogenase NAD-binding" evidence="5">
    <location>
        <begin position="110"/>
        <end position="288"/>
    </location>
</feature>